<dbReference type="AlphaFoldDB" id="A0AAD6NWR6"/>
<feature type="region of interest" description="Disordered" evidence="1">
    <location>
        <begin position="330"/>
        <end position="355"/>
    </location>
</feature>
<evidence type="ECO:0000313" key="2">
    <source>
        <dbReference type="EMBL" id="KAJ6407879.1"/>
    </source>
</evidence>
<sequence>MDPTKILQIQPGFSNDVEINVTEMQTIVSDKMKFTSLRAHASTPNQELVDQSHSKILSELSKIIKDQIKASKKIISEMNGINSSDLTSLVPYDVPPKGWQAASLQESLTQHSSKKRVTKSVLTGLLPISFEIPEEYLMLEMDKLLLPDLDGHEAPDDRNKKLTLFPFSERTNAWILERRRRADERHDLYYHHGKSNVTFRSTTEVVNFILYNAYPGKKQVTEKSALQENPLEQGSGTKRKTLFHRNQASSSSSARKQLNKNQTEEELVGLKGDSSENLPNSDEQGKPDNLDNSDSEATESDEDIYRAHQPFQHPLSREINELKRNKRACEPKVQENNGSCSSTDQTLVNSGDGKQNETVIENVSSEEVGDLAIQAPVELAVMEKKDSVTSASNPMESKTGNKGEVEDIFGQLDDLEDTSIAVQVLSNQFNLGDDIDKDLCFY</sequence>
<dbReference type="Proteomes" id="UP001162972">
    <property type="component" value="Chromosome 6"/>
</dbReference>
<feature type="compositionally biased region" description="Polar residues" evidence="1">
    <location>
        <begin position="222"/>
        <end position="236"/>
    </location>
</feature>
<name>A0AAD6NWR6_9ROSI</name>
<accession>A0AAD6NWR6</accession>
<protein>
    <recommendedName>
        <fullName evidence="4">MBD domain-containing protein</fullName>
    </recommendedName>
</protein>
<feature type="region of interest" description="Disordered" evidence="1">
    <location>
        <begin position="385"/>
        <end position="405"/>
    </location>
</feature>
<feature type="compositionally biased region" description="Polar residues" evidence="1">
    <location>
        <begin position="244"/>
        <end position="261"/>
    </location>
</feature>
<gene>
    <name evidence="2" type="ORF">OIU84_011230</name>
</gene>
<proteinExistence type="predicted"/>
<evidence type="ECO:0000256" key="1">
    <source>
        <dbReference type="SAM" id="MobiDB-lite"/>
    </source>
</evidence>
<reference evidence="2 3" key="1">
    <citation type="journal article" date="2023" name="Int. J. Mol. Sci.">
        <title>De Novo Assembly and Annotation of 11 Diverse Shrub Willow (Salix) Genomes Reveals Novel Gene Organization in Sex-Linked Regions.</title>
        <authorList>
            <person name="Hyden B."/>
            <person name="Feng K."/>
            <person name="Yates T.B."/>
            <person name="Jawdy S."/>
            <person name="Cereghino C."/>
            <person name="Smart L.B."/>
            <person name="Muchero W."/>
        </authorList>
    </citation>
    <scope>NUCLEOTIDE SEQUENCE [LARGE SCALE GENOMIC DNA]</scope>
    <source>
        <tissue evidence="2">Shoot tip</tissue>
    </source>
</reference>
<evidence type="ECO:0008006" key="4">
    <source>
        <dbReference type="Google" id="ProtNLM"/>
    </source>
</evidence>
<feature type="region of interest" description="Disordered" evidence="1">
    <location>
        <begin position="222"/>
        <end position="301"/>
    </location>
</feature>
<organism evidence="2 3">
    <name type="scientific">Salix udensis</name>
    <dbReference type="NCBI Taxonomy" id="889485"/>
    <lineage>
        <taxon>Eukaryota</taxon>
        <taxon>Viridiplantae</taxon>
        <taxon>Streptophyta</taxon>
        <taxon>Embryophyta</taxon>
        <taxon>Tracheophyta</taxon>
        <taxon>Spermatophyta</taxon>
        <taxon>Magnoliopsida</taxon>
        <taxon>eudicotyledons</taxon>
        <taxon>Gunneridae</taxon>
        <taxon>Pentapetalae</taxon>
        <taxon>rosids</taxon>
        <taxon>fabids</taxon>
        <taxon>Malpighiales</taxon>
        <taxon>Salicaceae</taxon>
        <taxon>Saliceae</taxon>
        <taxon>Salix</taxon>
    </lineage>
</organism>
<comment type="caution">
    <text evidence="2">The sequence shown here is derived from an EMBL/GenBank/DDBJ whole genome shotgun (WGS) entry which is preliminary data.</text>
</comment>
<feature type="compositionally biased region" description="Polar residues" evidence="1">
    <location>
        <begin position="334"/>
        <end position="355"/>
    </location>
</feature>
<evidence type="ECO:0000313" key="3">
    <source>
        <dbReference type="Proteomes" id="UP001162972"/>
    </source>
</evidence>
<feature type="compositionally biased region" description="Polar residues" evidence="1">
    <location>
        <begin position="388"/>
        <end position="398"/>
    </location>
</feature>
<keyword evidence="3" id="KW-1185">Reference proteome</keyword>
<dbReference type="EMBL" id="JAPFFJ010000016">
    <property type="protein sequence ID" value="KAJ6407879.1"/>
    <property type="molecule type" value="Genomic_DNA"/>
</dbReference>
<feature type="compositionally biased region" description="Acidic residues" evidence="1">
    <location>
        <begin position="291"/>
        <end position="301"/>
    </location>
</feature>